<dbReference type="AlphaFoldDB" id="A0A520MYP5"/>
<dbReference type="Gene3D" id="3.60.120.10">
    <property type="entry name" value="Anthranilate synthase"/>
    <property type="match status" value="1"/>
</dbReference>
<keyword evidence="9 15" id="KW-0822">Tryptophan biosynthesis</keyword>
<evidence type="ECO:0000256" key="10">
    <source>
        <dbReference type="ARBA" id="ARBA00022842"/>
    </source>
</evidence>
<evidence type="ECO:0000256" key="7">
    <source>
        <dbReference type="ARBA" id="ARBA00022605"/>
    </source>
</evidence>
<comment type="cofactor">
    <cofactor evidence="1 15">
        <name>Mg(2+)</name>
        <dbReference type="ChEBI" id="CHEBI:18420"/>
    </cofactor>
</comment>
<keyword evidence="7 15" id="KW-0028">Amino-acid biosynthesis</keyword>
<dbReference type="SUPFAM" id="SSF56322">
    <property type="entry name" value="ADC synthase"/>
    <property type="match status" value="1"/>
</dbReference>
<evidence type="ECO:0000256" key="2">
    <source>
        <dbReference type="ARBA" id="ARBA00004873"/>
    </source>
</evidence>
<evidence type="ECO:0000256" key="1">
    <source>
        <dbReference type="ARBA" id="ARBA00001946"/>
    </source>
</evidence>
<dbReference type="Proteomes" id="UP000318710">
    <property type="component" value="Unassembled WGS sequence"/>
</dbReference>
<evidence type="ECO:0000256" key="4">
    <source>
        <dbReference type="ARBA" id="ARBA00011575"/>
    </source>
</evidence>
<evidence type="ECO:0000259" key="16">
    <source>
        <dbReference type="Pfam" id="PF00425"/>
    </source>
</evidence>
<evidence type="ECO:0000256" key="5">
    <source>
        <dbReference type="ARBA" id="ARBA00012266"/>
    </source>
</evidence>
<comment type="subunit">
    <text evidence="4 15">Heterotetramer consisting of two non-identical subunits: a beta subunit (TrpG) and a large alpha subunit (TrpE).</text>
</comment>
<evidence type="ECO:0000256" key="9">
    <source>
        <dbReference type="ARBA" id="ARBA00022822"/>
    </source>
</evidence>
<sequence>MISKEEYIEFAENGFNIVPLIKSIEKKLDSPIKVFSRIKNKKNTFLLESIEGGEKWAQYSIIGLDCKDSIKVSDNKIEIKTALGTNLIECKEPLNELNKLIGEYKTPILDDMPRFYGGYVGFFAYESAKYAENKINALQRKDSKFDVHMPDIYLVKSEKIIVYDNFNNSIQAIYNANPQKTSYEDALAIIDEIQNSIDHSGEFKKTSYSNTTGQLEFKSNFTKNEYISSVNKIKEYIKEGDVMQVVLAQDFYKSFNGDSFELYAALRQINPSPYMYYLNLDECEVVGSSPEILVRLEDRNITLRPIAGTRKRGANEEEDKNNEKDLLNDPKELAEHLMLIDLGRNDVGRVSEIGSVKLTEKMVIERYSHVMHIVSNVVGKLSRGLNFTDALKATLPAGTLSGAPKIRAMEIINELEPSSRGIYGGAIGYISWNGNIDTAIAIRTAVIRDNKIHVGAGAGIVADSDPEKEWEECVQKSEVFLDAMEMIS</sequence>
<feature type="domain" description="Anthranilate synthase component I N-terminal" evidence="17">
    <location>
        <begin position="29"/>
        <end position="170"/>
    </location>
</feature>
<evidence type="ECO:0000256" key="13">
    <source>
        <dbReference type="ARBA" id="ARBA00025634"/>
    </source>
</evidence>
<dbReference type="PRINTS" id="PR00095">
    <property type="entry name" value="ANTSNTHASEI"/>
</dbReference>
<comment type="similarity">
    <text evidence="3 15">Belongs to the anthranilate synthase component I family.</text>
</comment>
<comment type="function">
    <text evidence="13 15">Part of a heterotetrameric complex that catalyzes the two-step biosynthesis of anthranilate, an intermediate in the biosynthesis of L-tryptophan. In the first step, the glutamine-binding beta subunit (TrpG) of anthranilate synthase (AS) provides the glutamine amidotransferase activity which generates ammonia as a substrate that, along with chorismate, is used in the second step, catalyzed by the large alpha subunit of AS (TrpE) to produce anthranilate. In the absence of TrpG, TrpE can synthesize anthranilate directly from chorismate and high concentrations of ammonia.</text>
</comment>
<evidence type="ECO:0000256" key="15">
    <source>
        <dbReference type="RuleBase" id="RU364045"/>
    </source>
</evidence>
<organism evidence="18 19">
    <name type="scientific">SAR86 cluster bacterium</name>
    <dbReference type="NCBI Taxonomy" id="2030880"/>
    <lineage>
        <taxon>Bacteria</taxon>
        <taxon>Pseudomonadati</taxon>
        <taxon>Pseudomonadota</taxon>
        <taxon>Gammaproteobacteria</taxon>
        <taxon>SAR86 cluster</taxon>
    </lineage>
</organism>
<reference evidence="18 19" key="1">
    <citation type="submission" date="2019-02" db="EMBL/GenBank/DDBJ databases">
        <title>Prokaryotic population dynamics and viral predation in marine succession experiment using metagenomics: the confinement effect.</title>
        <authorList>
            <person name="Haro-Moreno J.M."/>
            <person name="Rodriguez-Valera F."/>
            <person name="Lopez-Perez M."/>
        </authorList>
    </citation>
    <scope>NUCLEOTIDE SEQUENCE [LARGE SCALE GENOMIC DNA]</scope>
    <source>
        <strain evidence="18">MED-G160</strain>
    </source>
</reference>
<dbReference type="GO" id="GO:0000162">
    <property type="term" value="P:L-tryptophan biosynthetic process"/>
    <property type="evidence" value="ECO:0007669"/>
    <property type="project" value="UniProtKB-UniPathway"/>
</dbReference>
<evidence type="ECO:0000259" key="17">
    <source>
        <dbReference type="Pfam" id="PF04715"/>
    </source>
</evidence>
<dbReference type="UniPathway" id="UPA00035">
    <property type="reaction ID" value="UER00040"/>
</dbReference>
<dbReference type="EMBL" id="SHBF01000028">
    <property type="protein sequence ID" value="RZO26348.1"/>
    <property type="molecule type" value="Genomic_DNA"/>
</dbReference>
<feature type="domain" description="Chorismate-utilising enzyme C-terminal" evidence="16">
    <location>
        <begin position="223"/>
        <end position="476"/>
    </location>
</feature>
<evidence type="ECO:0000256" key="14">
    <source>
        <dbReference type="ARBA" id="ARBA00047683"/>
    </source>
</evidence>
<dbReference type="InterPro" id="IPR019999">
    <property type="entry name" value="Anth_synth_I-like"/>
</dbReference>
<accession>A0A520MYP5</accession>
<comment type="caution">
    <text evidence="18">The sequence shown here is derived from an EMBL/GenBank/DDBJ whole genome shotgun (WGS) entry which is preliminary data.</text>
</comment>
<dbReference type="InterPro" id="IPR005801">
    <property type="entry name" value="ADC_synthase"/>
</dbReference>
<dbReference type="Pfam" id="PF04715">
    <property type="entry name" value="Anth_synt_I_N"/>
    <property type="match status" value="1"/>
</dbReference>
<dbReference type="InterPro" id="IPR005256">
    <property type="entry name" value="Anth_synth_I_PabB"/>
</dbReference>
<evidence type="ECO:0000313" key="19">
    <source>
        <dbReference type="Proteomes" id="UP000318710"/>
    </source>
</evidence>
<gene>
    <name evidence="15 18" type="primary">trpE</name>
    <name evidence="18" type="ORF">EVA93_04165</name>
</gene>
<dbReference type="GO" id="GO:0046872">
    <property type="term" value="F:metal ion binding"/>
    <property type="evidence" value="ECO:0007669"/>
    <property type="project" value="UniProtKB-KW"/>
</dbReference>
<evidence type="ECO:0000256" key="11">
    <source>
        <dbReference type="ARBA" id="ARBA00023141"/>
    </source>
</evidence>
<keyword evidence="12 15" id="KW-0456">Lyase</keyword>
<dbReference type="Pfam" id="PF00425">
    <property type="entry name" value="Chorismate_bind"/>
    <property type="match status" value="1"/>
</dbReference>
<dbReference type="InterPro" id="IPR015890">
    <property type="entry name" value="Chorismate_C"/>
</dbReference>
<dbReference type="PANTHER" id="PTHR11236">
    <property type="entry name" value="AMINOBENZOATE/ANTHRANILATE SYNTHASE"/>
    <property type="match status" value="1"/>
</dbReference>
<evidence type="ECO:0000313" key="18">
    <source>
        <dbReference type="EMBL" id="RZO26348.1"/>
    </source>
</evidence>
<keyword evidence="10 15" id="KW-0460">Magnesium</keyword>
<comment type="catalytic activity">
    <reaction evidence="14 15">
        <text>chorismate + L-glutamine = anthranilate + pyruvate + L-glutamate + H(+)</text>
        <dbReference type="Rhea" id="RHEA:21732"/>
        <dbReference type="ChEBI" id="CHEBI:15361"/>
        <dbReference type="ChEBI" id="CHEBI:15378"/>
        <dbReference type="ChEBI" id="CHEBI:16567"/>
        <dbReference type="ChEBI" id="CHEBI:29748"/>
        <dbReference type="ChEBI" id="CHEBI:29985"/>
        <dbReference type="ChEBI" id="CHEBI:58359"/>
        <dbReference type="EC" id="4.1.3.27"/>
    </reaction>
</comment>
<name>A0A520MYP5_9GAMM</name>
<dbReference type="NCBIfam" id="TIGR00564">
    <property type="entry name" value="trpE_most"/>
    <property type="match status" value="1"/>
</dbReference>
<keyword evidence="11 15" id="KW-0057">Aromatic amino acid biosynthesis</keyword>
<evidence type="ECO:0000256" key="8">
    <source>
        <dbReference type="ARBA" id="ARBA00022723"/>
    </source>
</evidence>
<evidence type="ECO:0000256" key="6">
    <source>
        <dbReference type="ARBA" id="ARBA00020653"/>
    </source>
</evidence>
<dbReference type="PANTHER" id="PTHR11236:SF48">
    <property type="entry name" value="ISOCHORISMATE SYNTHASE MENF"/>
    <property type="match status" value="1"/>
</dbReference>
<dbReference type="EC" id="4.1.3.27" evidence="5 15"/>
<dbReference type="GO" id="GO:0004049">
    <property type="term" value="F:anthranilate synthase activity"/>
    <property type="evidence" value="ECO:0007669"/>
    <property type="project" value="UniProtKB-EC"/>
</dbReference>
<protein>
    <recommendedName>
        <fullName evidence="6 15">Anthranilate synthase component 1</fullName>
        <ecNumber evidence="5 15">4.1.3.27</ecNumber>
    </recommendedName>
</protein>
<comment type="pathway">
    <text evidence="2 15">Amino-acid biosynthesis; L-tryptophan biosynthesis; L-tryptophan from chorismate: step 1/5.</text>
</comment>
<dbReference type="InterPro" id="IPR006805">
    <property type="entry name" value="Anth_synth_I_N"/>
</dbReference>
<keyword evidence="8 15" id="KW-0479">Metal-binding</keyword>
<evidence type="ECO:0000256" key="3">
    <source>
        <dbReference type="ARBA" id="ARBA00009562"/>
    </source>
</evidence>
<evidence type="ECO:0000256" key="12">
    <source>
        <dbReference type="ARBA" id="ARBA00023239"/>
    </source>
</evidence>
<proteinExistence type="inferred from homology"/>